<keyword evidence="5 6" id="KW-0472">Membrane</keyword>
<organism evidence="7 8">
    <name type="scientific">Candidatus Doudnabacteria bacterium RIFCSPHIGHO2_01_FULL_50_11</name>
    <dbReference type="NCBI Taxonomy" id="1817828"/>
    <lineage>
        <taxon>Bacteria</taxon>
        <taxon>Candidatus Doudnaibacteriota</taxon>
    </lineage>
</organism>
<dbReference type="GO" id="GO:0043682">
    <property type="term" value="F:P-type divalent copper transporter activity"/>
    <property type="evidence" value="ECO:0007669"/>
    <property type="project" value="TreeGrafter"/>
</dbReference>
<comment type="subcellular location">
    <subcellularLocation>
        <location evidence="1">Membrane</location>
    </subcellularLocation>
</comment>
<dbReference type="GO" id="GO:0005524">
    <property type="term" value="F:ATP binding"/>
    <property type="evidence" value="ECO:0007669"/>
    <property type="project" value="InterPro"/>
</dbReference>
<feature type="transmembrane region" description="Helical" evidence="6">
    <location>
        <begin position="73"/>
        <end position="93"/>
    </location>
</feature>
<dbReference type="Gene3D" id="3.40.50.1000">
    <property type="entry name" value="HAD superfamily/HAD-like"/>
    <property type="match status" value="1"/>
</dbReference>
<feature type="transmembrane region" description="Helical" evidence="6">
    <location>
        <begin position="518"/>
        <end position="538"/>
    </location>
</feature>
<accession>A0A1F5PHL7</accession>
<evidence type="ECO:0000256" key="6">
    <source>
        <dbReference type="SAM" id="Phobius"/>
    </source>
</evidence>
<feature type="transmembrane region" description="Helical" evidence="6">
    <location>
        <begin position="154"/>
        <end position="175"/>
    </location>
</feature>
<dbReference type="GO" id="GO:0055070">
    <property type="term" value="P:copper ion homeostasis"/>
    <property type="evidence" value="ECO:0007669"/>
    <property type="project" value="TreeGrafter"/>
</dbReference>
<comment type="caution">
    <text evidence="7">The sequence shown here is derived from an EMBL/GenBank/DDBJ whole genome shotgun (WGS) entry which is preliminary data.</text>
</comment>
<dbReference type="Gene3D" id="3.40.1110.10">
    <property type="entry name" value="Calcium-transporting ATPase, cytoplasmic domain N"/>
    <property type="match status" value="1"/>
</dbReference>
<dbReference type="InterPro" id="IPR023299">
    <property type="entry name" value="ATPase_P-typ_cyto_dom_N"/>
</dbReference>
<gene>
    <name evidence="7" type="ORF">A2722_00210</name>
</gene>
<dbReference type="EMBL" id="MFEO01000021">
    <property type="protein sequence ID" value="OGE89409.1"/>
    <property type="molecule type" value="Genomic_DNA"/>
</dbReference>
<dbReference type="InterPro" id="IPR001757">
    <property type="entry name" value="P_typ_ATPase"/>
</dbReference>
<feature type="transmembrane region" description="Helical" evidence="6">
    <location>
        <begin position="181"/>
        <end position="202"/>
    </location>
</feature>
<name>A0A1F5PHL7_9BACT</name>
<proteinExistence type="predicted"/>
<dbReference type="InterPro" id="IPR023214">
    <property type="entry name" value="HAD_sf"/>
</dbReference>
<keyword evidence="4 6" id="KW-1133">Transmembrane helix</keyword>
<dbReference type="Pfam" id="PF00702">
    <property type="entry name" value="Hydrolase"/>
    <property type="match status" value="1"/>
</dbReference>
<dbReference type="NCBIfam" id="TIGR01494">
    <property type="entry name" value="ATPase_P-type"/>
    <property type="match status" value="1"/>
</dbReference>
<feature type="transmembrane region" description="Helical" evidence="6">
    <location>
        <begin position="46"/>
        <end position="66"/>
    </location>
</feature>
<dbReference type="AlphaFoldDB" id="A0A1F5PHL7"/>
<dbReference type="InterPro" id="IPR036412">
    <property type="entry name" value="HAD-like_sf"/>
</dbReference>
<keyword evidence="3" id="KW-1278">Translocase</keyword>
<protein>
    <recommendedName>
        <fullName evidence="9">Copper-translocating P-type ATPase</fullName>
    </recommendedName>
</protein>
<dbReference type="Proteomes" id="UP000178377">
    <property type="component" value="Unassembled WGS sequence"/>
</dbReference>
<evidence type="ECO:0000256" key="3">
    <source>
        <dbReference type="ARBA" id="ARBA00022967"/>
    </source>
</evidence>
<evidence type="ECO:0000313" key="7">
    <source>
        <dbReference type="EMBL" id="OGE89409.1"/>
    </source>
</evidence>
<dbReference type="PANTHER" id="PTHR43520:SF8">
    <property type="entry name" value="P-TYPE CU(+) TRANSPORTER"/>
    <property type="match status" value="1"/>
</dbReference>
<feature type="transmembrane region" description="Helical" evidence="6">
    <location>
        <begin position="493"/>
        <end position="512"/>
    </location>
</feature>
<keyword evidence="2 6" id="KW-0812">Transmembrane</keyword>
<evidence type="ECO:0000256" key="4">
    <source>
        <dbReference type="ARBA" id="ARBA00022989"/>
    </source>
</evidence>
<dbReference type="GO" id="GO:0016887">
    <property type="term" value="F:ATP hydrolysis activity"/>
    <property type="evidence" value="ECO:0007669"/>
    <property type="project" value="InterPro"/>
</dbReference>
<evidence type="ECO:0000256" key="1">
    <source>
        <dbReference type="ARBA" id="ARBA00004370"/>
    </source>
</evidence>
<evidence type="ECO:0000256" key="5">
    <source>
        <dbReference type="ARBA" id="ARBA00023136"/>
    </source>
</evidence>
<evidence type="ECO:0008006" key="9">
    <source>
        <dbReference type="Google" id="ProtNLM"/>
    </source>
</evidence>
<reference evidence="7 8" key="1">
    <citation type="journal article" date="2016" name="Nat. Commun.">
        <title>Thousands of microbial genomes shed light on interconnected biogeochemical processes in an aquifer system.</title>
        <authorList>
            <person name="Anantharaman K."/>
            <person name="Brown C.T."/>
            <person name="Hug L.A."/>
            <person name="Sharon I."/>
            <person name="Castelle C.J."/>
            <person name="Probst A.J."/>
            <person name="Thomas B.C."/>
            <person name="Singh A."/>
            <person name="Wilkins M.J."/>
            <person name="Karaoz U."/>
            <person name="Brodie E.L."/>
            <person name="Williams K.H."/>
            <person name="Hubbard S.S."/>
            <person name="Banfield J.F."/>
        </authorList>
    </citation>
    <scope>NUCLEOTIDE SEQUENCE [LARGE SCALE GENOMIC DNA]</scope>
</reference>
<dbReference type="SUPFAM" id="SSF56784">
    <property type="entry name" value="HAD-like"/>
    <property type="match status" value="1"/>
</dbReference>
<dbReference type="GO" id="GO:0005507">
    <property type="term" value="F:copper ion binding"/>
    <property type="evidence" value="ECO:0007669"/>
    <property type="project" value="TreeGrafter"/>
</dbReference>
<dbReference type="SUPFAM" id="SSF81660">
    <property type="entry name" value="Metal cation-transporting ATPase, ATP-binding domain N"/>
    <property type="match status" value="1"/>
</dbReference>
<feature type="transmembrane region" description="Helical" evidence="6">
    <location>
        <begin position="105"/>
        <end position="128"/>
    </location>
</feature>
<feature type="transmembrane region" description="Helical" evidence="6">
    <location>
        <begin position="12"/>
        <end position="34"/>
    </location>
</feature>
<evidence type="ECO:0000313" key="8">
    <source>
        <dbReference type="Proteomes" id="UP000178377"/>
    </source>
</evidence>
<dbReference type="PANTHER" id="PTHR43520">
    <property type="entry name" value="ATP7, ISOFORM B"/>
    <property type="match status" value="1"/>
</dbReference>
<dbReference type="GO" id="GO:0016020">
    <property type="term" value="C:membrane"/>
    <property type="evidence" value="ECO:0007669"/>
    <property type="project" value="UniProtKB-SubCell"/>
</dbReference>
<dbReference type="STRING" id="1817828.A2722_00210"/>
<evidence type="ECO:0000256" key="2">
    <source>
        <dbReference type="ARBA" id="ARBA00022692"/>
    </source>
</evidence>
<sequence>MTSFRIHISAHVINAVAVLFVGVFLGTLWIEYAWPGTANPFSQPGFVLFLLTFSAVIGGFFVFKSFIFARDKIFFIVNTPFLLGTIVATMRSLEYASGGLSGSAYFGSANSASTTVALWAIFTFLIYLQLRTASHISPPVSKTASLYEDFGDKIAASASVLALLVAALLVLRLHILGAEQFYEFLVAVLVVVSPQSAVALGMTASQVAGRLAVSGILFRRAFSLEHLGNMNYLIIDRRLLLKNSPIVSDIVPHHHSPVNPVLLLQIAASLEQYAEHPYARAIVAEAKNRELTLISSEQFSETPGRGVMGMVANKSVLVGNRAWMEQRLVRIQGMTQRAETLEEQAKSVVFVGVDGECVGLIAIDDHVRTDTKHVLRRLHAMKISVAMTTGDHRGTAEAQARQLGVERVLAELPRTEVAHEIQKLKRSHRVIGFAADIRKNDAALNAADVSIGIGDVDRFGYLPEVLVLRGALGTLIDAIETARRNTAGLKGSAVWIIVYHIVALPLAAGVFYSGSGSYLPPLLAGLLSLFAVLVTAGYPPRSRVGVS</sequence>